<evidence type="ECO:0000313" key="1">
    <source>
        <dbReference type="EMBL" id="NIR76761.1"/>
    </source>
</evidence>
<dbReference type="AlphaFoldDB" id="A0AAE4ZCH9"/>
<gene>
    <name evidence="1" type="ORF">GWO12_16920</name>
</gene>
<dbReference type="SUPFAM" id="SSF51182">
    <property type="entry name" value="RmlC-like cupins"/>
    <property type="match status" value="1"/>
</dbReference>
<sequence length="123" mass="14602">MRRHSDVRRDGYFDLFPDDVVEVNAVVIHDSQSAGDWHGHRWQDDYWFVPLGKLRVGMKFAGERRCRFLTPEHDPLHIPAGWWHTYKALEPTVLIYGLTRRYDEADPDERRLEFSTQEEGLYG</sequence>
<protein>
    <recommendedName>
        <fullName evidence="3">Cupin domain-containing protein</fullName>
    </recommendedName>
</protein>
<dbReference type="Gene3D" id="2.60.120.10">
    <property type="entry name" value="Jelly Rolls"/>
    <property type="match status" value="1"/>
</dbReference>
<evidence type="ECO:0000313" key="2">
    <source>
        <dbReference type="Proteomes" id="UP000702544"/>
    </source>
</evidence>
<comment type="caution">
    <text evidence="1">The sequence shown here is derived from an EMBL/GenBank/DDBJ whole genome shotgun (WGS) entry which is preliminary data.</text>
</comment>
<reference evidence="1 2" key="1">
    <citation type="submission" date="2020-01" db="EMBL/GenBank/DDBJ databases">
        <title>Genomes assembled from Gulf of Kutch pelagic sediment metagenomes.</title>
        <authorList>
            <person name="Chandrashekar M."/>
            <person name="Mahajan M.S."/>
            <person name="Dave K.J."/>
            <person name="Vatsa P."/>
            <person name="Nathani N.M."/>
        </authorList>
    </citation>
    <scope>NUCLEOTIDE SEQUENCE [LARGE SCALE GENOMIC DNA]</scope>
    <source>
        <strain evidence="1">KS3-K002</strain>
    </source>
</reference>
<name>A0AAE4ZCH9_9BACT</name>
<dbReference type="InterPro" id="IPR011051">
    <property type="entry name" value="RmlC_Cupin_sf"/>
</dbReference>
<accession>A0AAE4ZCH9</accession>
<dbReference type="EMBL" id="JAACAK010000148">
    <property type="protein sequence ID" value="NIR76761.1"/>
    <property type="molecule type" value="Genomic_DNA"/>
</dbReference>
<proteinExistence type="predicted"/>
<dbReference type="InterPro" id="IPR014710">
    <property type="entry name" value="RmlC-like_jellyroll"/>
</dbReference>
<evidence type="ECO:0008006" key="3">
    <source>
        <dbReference type="Google" id="ProtNLM"/>
    </source>
</evidence>
<organism evidence="1 2">
    <name type="scientific">Candidatus Kutchimonas denitrificans</name>
    <dbReference type="NCBI Taxonomy" id="3056748"/>
    <lineage>
        <taxon>Bacteria</taxon>
        <taxon>Pseudomonadati</taxon>
        <taxon>Gemmatimonadota</taxon>
        <taxon>Gemmatimonadia</taxon>
        <taxon>Candidatus Palauibacterales</taxon>
        <taxon>Candidatus Palauibacteraceae</taxon>
        <taxon>Candidatus Kutchimonas</taxon>
    </lineage>
</organism>
<dbReference type="Proteomes" id="UP000702544">
    <property type="component" value="Unassembled WGS sequence"/>
</dbReference>